<accession>A0ABP9R2S0</accession>
<dbReference type="PRINTS" id="PR00421">
    <property type="entry name" value="THIOREDOXIN"/>
</dbReference>
<dbReference type="SUPFAM" id="SSF52833">
    <property type="entry name" value="Thioredoxin-like"/>
    <property type="match status" value="1"/>
</dbReference>
<proteinExistence type="predicted"/>
<dbReference type="InterPro" id="IPR036249">
    <property type="entry name" value="Thioredoxin-like_sf"/>
</dbReference>
<dbReference type="PANTHER" id="PTHR45663:SF11">
    <property type="entry name" value="GEO12009P1"/>
    <property type="match status" value="1"/>
</dbReference>
<dbReference type="Proteomes" id="UP001500074">
    <property type="component" value="Unassembled WGS sequence"/>
</dbReference>
<feature type="domain" description="Thioredoxin" evidence="1">
    <location>
        <begin position="1"/>
        <end position="109"/>
    </location>
</feature>
<dbReference type="CDD" id="cd02947">
    <property type="entry name" value="TRX_family"/>
    <property type="match status" value="1"/>
</dbReference>
<comment type="caution">
    <text evidence="2">The sequence shown here is derived from an EMBL/GenBank/DDBJ whole genome shotgun (WGS) entry which is preliminary data.</text>
</comment>
<gene>
    <name evidence="2" type="primary">trxA_2</name>
    <name evidence="2" type="ORF">GCM10023342_05170</name>
</gene>
<evidence type="ECO:0000259" key="1">
    <source>
        <dbReference type="PROSITE" id="PS51352"/>
    </source>
</evidence>
<dbReference type="PROSITE" id="PS51352">
    <property type="entry name" value="THIOREDOXIN_2"/>
    <property type="match status" value="1"/>
</dbReference>
<evidence type="ECO:0000313" key="2">
    <source>
        <dbReference type="EMBL" id="GAA5171016.1"/>
    </source>
</evidence>
<reference evidence="3" key="1">
    <citation type="journal article" date="2019" name="Int. J. Syst. Evol. Microbiol.">
        <title>The Global Catalogue of Microorganisms (GCM) 10K type strain sequencing project: providing services to taxonomists for standard genome sequencing and annotation.</title>
        <authorList>
            <consortium name="The Broad Institute Genomics Platform"/>
            <consortium name="The Broad Institute Genome Sequencing Center for Infectious Disease"/>
            <person name="Wu L."/>
            <person name="Ma J."/>
        </authorList>
    </citation>
    <scope>NUCLEOTIDE SEQUENCE [LARGE SCALE GENOMIC DNA]</scope>
    <source>
        <strain evidence="3">JCM 18472</strain>
    </source>
</reference>
<sequence length="110" mass="12096">MAEASIEWLSGDVLETQLSAPGSLLLVFVAEWCEPCQALVPRLERLAAQQRERLRCYLVDVDRDPQTAQKYGVRGMPTLALFEDGDLDATRVGALDDAQLASFIETALDA</sequence>
<dbReference type="Pfam" id="PF00085">
    <property type="entry name" value="Thioredoxin"/>
    <property type="match status" value="1"/>
</dbReference>
<name>A0ABP9R2S0_9GAMM</name>
<protein>
    <submittedName>
        <fullName evidence="2">Thioredoxin TrxA</fullName>
    </submittedName>
</protein>
<evidence type="ECO:0000313" key="3">
    <source>
        <dbReference type="Proteomes" id="UP001500074"/>
    </source>
</evidence>
<dbReference type="Gene3D" id="3.40.30.10">
    <property type="entry name" value="Glutaredoxin"/>
    <property type="match status" value="1"/>
</dbReference>
<dbReference type="RefSeq" id="WP_031384688.1">
    <property type="nucleotide sequence ID" value="NZ_BAABKI010000009.1"/>
</dbReference>
<organism evidence="2 3">
    <name type="scientific">Modicisalibacter zincidurans</name>
    <dbReference type="NCBI Taxonomy" id="1178777"/>
    <lineage>
        <taxon>Bacteria</taxon>
        <taxon>Pseudomonadati</taxon>
        <taxon>Pseudomonadota</taxon>
        <taxon>Gammaproteobacteria</taxon>
        <taxon>Oceanospirillales</taxon>
        <taxon>Halomonadaceae</taxon>
        <taxon>Modicisalibacter</taxon>
    </lineage>
</organism>
<dbReference type="PANTHER" id="PTHR45663">
    <property type="entry name" value="GEO12009P1"/>
    <property type="match status" value="1"/>
</dbReference>
<dbReference type="InterPro" id="IPR013766">
    <property type="entry name" value="Thioredoxin_domain"/>
</dbReference>
<keyword evidence="3" id="KW-1185">Reference proteome</keyword>
<dbReference type="EMBL" id="BAABKI010000009">
    <property type="protein sequence ID" value="GAA5171016.1"/>
    <property type="molecule type" value="Genomic_DNA"/>
</dbReference>